<accession>A0A8X6T645</accession>
<evidence type="ECO:0000313" key="2">
    <source>
        <dbReference type="Proteomes" id="UP000887013"/>
    </source>
</evidence>
<organism evidence="1 2">
    <name type="scientific">Nephila pilipes</name>
    <name type="common">Giant wood spider</name>
    <name type="synonym">Nephila maculata</name>
    <dbReference type="NCBI Taxonomy" id="299642"/>
    <lineage>
        <taxon>Eukaryota</taxon>
        <taxon>Metazoa</taxon>
        <taxon>Ecdysozoa</taxon>
        <taxon>Arthropoda</taxon>
        <taxon>Chelicerata</taxon>
        <taxon>Arachnida</taxon>
        <taxon>Araneae</taxon>
        <taxon>Araneomorphae</taxon>
        <taxon>Entelegynae</taxon>
        <taxon>Araneoidea</taxon>
        <taxon>Nephilidae</taxon>
        <taxon>Nephila</taxon>
    </lineage>
</organism>
<name>A0A8X6T645_NEPPI</name>
<dbReference type="EMBL" id="BMAW01050679">
    <property type="protein sequence ID" value="GFS76536.1"/>
    <property type="molecule type" value="Genomic_DNA"/>
</dbReference>
<dbReference type="Proteomes" id="UP000887013">
    <property type="component" value="Unassembled WGS sequence"/>
</dbReference>
<evidence type="ECO:0000313" key="1">
    <source>
        <dbReference type="EMBL" id="GFS76536.1"/>
    </source>
</evidence>
<reference evidence="1" key="1">
    <citation type="submission" date="2020-08" db="EMBL/GenBank/DDBJ databases">
        <title>Multicomponent nature underlies the extraordinary mechanical properties of spider dragline silk.</title>
        <authorList>
            <person name="Kono N."/>
            <person name="Nakamura H."/>
            <person name="Mori M."/>
            <person name="Yoshida Y."/>
            <person name="Ohtoshi R."/>
            <person name="Malay A.D."/>
            <person name="Moran D.A.P."/>
            <person name="Tomita M."/>
            <person name="Numata K."/>
            <person name="Arakawa K."/>
        </authorList>
    </citation>
    <scope>NUCLEOTIDE SEQUENCE</scope>
</reference>
<keyword evidence="2" id="KW-1185">Reference proteome</keyword>
<proteinExistence type="predicted"/>
<dbReference type="AlphaFoldDB" id="A0A8X6T645"/>
<protein>
    <submittedName>
        <fullName evidence="1">Uncharacterized protein</fullName>
    </submittedName>
</protein>
<gene>
    <name evidence="1" type="ORF">NPIL_406841</name>
</gene>
<sequence>MSTNSSLKAWDRHRLNREIKAEPVFAKENVLENLMYFLCHEGEEYHLLAENVIGSELEIHLKTIRIRIRHRNKEICVQALMNDGSHQSYIERSVAAELNLSPSGKGVFFKDYFSSS</sequence>
<comment type="caution">
    <text evidence="1">The sequence shown here is derived from an EMBL/GenBank/DDBJ whole genome shotgun (WGS) entry which is preliminary data.</text>
</comment>